<evidence type="ECO:0000256" key="1">
    <source>
        <dbReference type="RuleBase" id="RU000383"/>
    </source>
</evidence>
<reference evidence="4" key="1">
    <citation type="submission" date="2021-01" db="EMBL/GenBank/DDBJ databases">
        <authorList>
            <consortium name="Genoscope - CEA"/>
            <person name="William W."/>
        </authorList>
    </citation>
    <scope>NUCLEOTIDE SEQUENCE</scope>
</reference>
<keyword evidence="1" id="KW-0195">Cyclin</keyword>
<evidence type="ECO:0000256" key="2">
    <source>
        <dbReference type="SAM" id="MobiDB-lite"/>
    </source>
</evidence>
<dbReference type="FunFam" id="1.10.472.10:FF:000283">
    <property type="entry name" value="Uncharacterized protein"/>
    <property type="match status" value="1"/>
</dbReference>
<feature type="domain" description="Cyclin-like" evidence="3">
    <location>
        <begin position="138"/>
        <end position="227"/>
    </location>
</feature>
<keyword evidence="5" id="KW-1185">Reference proteome</keyword>
<evidence type="ECO:0000313" key="4">
    <source>
        <dbReference type="EMBL" id="CAD8082438.1"/>
    </source>
</evidence>
<dbReference type="AlphaFoldDB" id="A0A8S1MPR7"/>
<protein>
    <recommendedName>
        <fullName evidence="3">Cyclin-like domain-containing protein</fullName>
    </recommendedName>
</protein>
<dbReference type="Proteomes" id="UP000688137">
    <property type="component" value="Unassembled WGS sequence"/>
</dbReference>
<gene>
    <name evidence="4" type="ORF">PPRIM_AZ9-3.1.T0670254</name>
</gene>
<dbReference type="InterPro" id="IPR013763">
    <property type="entry name" value="Cyclin-like_dom"/>
</dbReference>
<proteinExistence type="inferred from homology"/>
<comment type="caution">
    <text evidence="4">The sequence shown here is derived from an EMBL/GenBank/DDBJ whole genome shotgun (WGS) entry which is preliminary data.</text>
</comment>
<dbReference type="InterPro" id="IPR039361">
    <property type="entry name" value="Cyclin"/>
</dbReference>
<dbReference type="SMART" id="SM00385">
    <property type="entry name" value="CYCLIN"/>
    <property type="match status" value="1"/>
</dbReference>
<name>A0A8S1MPR7_PARPR</name>
<comment type="similarity">
    <text evidence="1">Belongs to the cyclin family.</text>
</comment>
<dbReference type="Pfam" id="PF00134">
    <property type="entry name" value="Cyclin_N"/>
    <property type="match status" value="1"/>
</dbReference>
<feature type="region of interest" description="Disordered" evidence="2">
    <location>
        <begin position="1"/>
        <end position="38"/>
    </location>
</feature>
<dbReference type="FunFam" id="1.10.472.10:FF:000089">
    <property type="entry name" value="Cyclin, N-terminal domain containing protein"/>
    <property type="match status" value="1"/>
</dbReference>
<accession>A0A8S1MPR7</accession>
<evidence type="ECO:0000259" key="3">
    <source>
        <dbReference type="SMART" id="SM00385"/>
    </source>
</evidence>
<organism evidence="4 5">
    <name type="scientific">Paramecium primaurelia</name>
    <dbReference type="NCBI Taxonomy" id="5886"/>
    <lineage>
        <taxon>Eukaryota</taxon>
        <taxon>Sar</taxon>
        <taxon>Alveolata</taxon>
        <taxon>Ciliophora</taxon>
        <taxon>Intramacronucleata</taxon>
        <taxon>Oligohymenophorea</taxon>
        <taxon>Peniculida</taxon>
        <taxon>Parameciidae</taxon>
        <taxon>Paramecium</taxon>
    </lineage>
</organism>
<sequence>MIQEAQFSRNQRDPSPNLKIKKDHKSQQFSSLNTSHQSLDQQYQYPEEGKLLNFIIEIEELQQKSIFNLKLISFSLEDVQQKLAITDDPNNSQLRRQWQYHKHYYQEFQYSLKNENVHLGNSLQNQKISQNLRSRMVDWMIEVLGNYIDTTTNSTFFRSVSIMDYFLLKSNIQYSDQHLHLIGISSMFIATKLEDIYHIPLEDFVQRVGHNKYSILKVKDMEKIILETLNYEITFPTILDRLYHLFYQCFSLNDDPNLQNILEASIFILKMCLHDYSINFFHANTLAATSFFYSIRDFVIQKDYENQDQILDQFINRITQISEIDIFDFNQCQVKLKDLINSFKKKYPDLQNLNKFS</sequence>
<evidence type="ECO:0000313" key="5">
    <source>
        <dbReference type="Proteomes" id="UP000688137"/>
    </source>
</evidence>
<dbReference type="PANTHER" id="PTHR10177">
    <property type="entry name" value="CYCLINS"/>
    <property type="match status" value="1"/>
</dbReference>
<dbReference type="InterPro" id="IPR006671">
    <property type="entry name" value="Cyclin_N"/>
</dbReference>
<feature type="compositionally biased region" description="Polar residues" evidence="2">
    <location>
        <begin position="27"/>
        <end position="38"/>
    </location>
</feature>
<dbReference type="EMBL" id="CAJJDM010000070">
    <property type="protein sequence ID" value="CAD8082438.1"/>
    <property type="molecule type" value="Genomic_DNA"/>
</dbReference>